<evidence type="ECO:0000313" key="2">
    <source>
        <dbReference type="Proteomes" id="UP000672032"/>
    </source>
</evidence>
<protein>
    <submittedName>
        <fullName evidence="1">Uncharacterized protein</fullName>
    </submittedName>
</protein>
<proteinExistence type="predicted"/>
<accession>A0A8A3P256</accession>
<dbReference type="EMBL" id="CP063406">
    <property type="protein sequence ID" value="QSZ31082.1"/>
    <property type="molecule type" value="Genomic_DNA"/>
</dbReference>
<name>A0A8A3P256_9HELO</name>
<keyword evidence="2" id="KW-1185">Reference proteome</keyword>
<organism evidence="1 2">
    <name type="scientific">Monilinia vaccinii-corymbosi</name>
    <dbReference type="NCBI Taxonomy" id="61207"/>
    <lineage>
        <taxon>Eukaryota</taxon>
        <taxon>Fungi</taxon>
        <taxon>Dikarya</taxon>
        <taxon>Ascomycota</taxon>
        <taxon>Pezizomycotina</taxon>
        <taxon>Leotiomycetes</taxon>
        <taxon>Helotiales</taxon>
        <taxon>Sclerotiniaceae</taxon>
        <taxon>Monilinia</taxon>
    </lineage>
</organism>
<evidence type="ECO:0000313" key="1">
    <source>
        <dbReference type="EMBL" id="QSZ31082.1"/>
    </source>
</evidence>
<gene>
    <name evidence="1" type="ORF">DSL72_000643</name>
</gene>
<dbReference type="Proteomes" id="UP000672032">
    <property type="component" value="Chromosome 2"/>
</dbReference>
<sequence length="284" mass="32172">MGSDLRHLSSTTNGAGQKGCLANIQPCFIGFDDDRDTSVYMRGMEHSNWSRCVTWCRAVLHLLKVRQIPRPSGTKWSQSVTAHLGLTNRRWCQVVKRRASLPQWHAKVRGARLAAPRWSRTLMGSQRRAWVRLIKSRQPLLRHPLARTGSFTPIIRLRGLPSSLGSRMQSGRPNDRDLFEKGVVSDAGLTAQRLVSLMGLTINDNGTEKRSKINDGDNSPQFQEWFVDHDDIYHIINSTLSLQFNNYSPGPEIQEIQMRELVAALLDSRVDPKGEKPKLDFSSF</sequence>
<dbReference type="AlphaFoldDB" id="A0A8A3P256"/>
<reference evidence="1" key="1">
    <citation type="submission" date="2020-10" db="EMBL/GenBank/DDBJ databases">
        <title>Genome Sequence of Monilinia vaccinii-corymbosi Sheds Light on Mummy Berry Disease Infection of Blueberry and Mating Type.</title>
        <authorList>
            <person name="Yow A.G."/>
            <person name="Zhang Y."/>
            <person name="Bansal K."/>
            <person name="Eacker S.M."/>
            <person name="Sullivan S."/>
            <person name="Liachko I."/>
            <person name="Cubeta M.A."/>
            <person name="Rollins J.A."/>
            <person name="Ashrafi H."/>
        </authorList>
    </citation>
    <scope>NUCLEOTIDE SEQUENCE</scope>
    <source>
        <strain evidence="1">RL-1</strain>
    </source>
</reference>